<protein>
    <submittedName>
        <fullName evidence="1">Uncharacterized protein</fullName>
    </submittedName>
</protein>
<dbReference type="AlphaFoldDB" id="A0AAW9IRW9"/>
<evidence type="ECO:0000313" key="2">
    <source>
        <dbReference type="Proteomes" id="UP001292368"/>
    </source>
</evidence>
<comment type="caution">
    <text evidence="1">The sequence shown here is derived from an EMBL/GenBank/DDBJ whole genome shotgun (WGS) entry which is preliminary data.</text>
</comment>
<evidence type="ECO:0000313" key="1">
    <source>
        <dbReference type="EMBL" id="MDZ5010220.1"/>
    </source>
</evidence>
<dbReference type="RefSeq" id="WP_322382100.1">
    <property type="nucleotide sequence ID" value="NZ_WNVM01000159.1"/>
</dbReference>
<organism evidence="1 2">
    <name type="scientific">Clostridium perfringens</name>
    <dbReference type="NCBI Taxonomy" id="1502"/>
    <lineage>
        <taxon>Bacteria</taxon>
        <taxon>Bacillati</taxon>
        <taxon>Bacillota</taxon>
        <taxon>Clostridia</taxon>
        <taxon>Eubacteriales</taxon>
        <taxon>Clostridiaceae</taxon>
        <taxon>Clostridium</taxon>
    </lineage>
</organism>
<sequence>MSIDNYPNNFYYDDSSNDYSDSKAMYEEDECDDKHRWHDDHKCDDEHRCHERHCREIRLASSIIPFASGGPVTLNVIQPNTINVNESAIAFGNNATPLTLNVPSGTITLPLGGTVNMA</sequence>
<reference evidence="1" key="1">
    <citation type="submission" date="2019-11" db="EMBL/GenBank/DDBJ databases">
        <title>Characterization of Clostridium perfringens isolates from swine manure treated agricultural soils.</title>
        <authorList>
            <person name="Wushke S.T."/>
        </authorList>
    </citation>
    <scope>NUCLEOTIDE SEQUENCE</scope>
    <source>
        <strain evidence="1">V2</strain>
    </source>
</reference>
<dbReference type="EMBL" id="WNVM01000159">
    <property type="protein sequence ID" value="MDZ5010220.1"/>
    <property type="molecule type" value="Genomic_DNA"/>
</dbReference>
<feature type="non-terminal residue" evidence="1">
    <location>
        <position position="118"/>
    </location>
</feature>
<proteinExistence type="predicted"/>
<dbReference type="Proteomes" id="UP001292368">
    <property type="component" value="Unassembled WGS sequence"/>
</dbReference>
<accession>A0AAW9IRW9</accession>
<gene>
    <name evidence="1" type="ORF">GNF77_15160</name>
</gene>
<name>A0AAW9IRW9_CLOPF</name>